<feature type="domain" description="HTH cro/C1-type" evidence="1">
    <location>
        <begin position="7"/>
        <end position="65"/>
    </location>
</feature>
<sequence>MGVNYKKLWIRLIDEELKVSDLYHTTGIAPSTFSKMRKNEYVSLDVLVRICCALKCQLSEIVEVELENTDK</sequence>
<dbReference type="InterPro" id="IPR001387">
    <property type="entry name" value="Cro/C1-type_HTH"/>
</dbReference>
<reference evidence="2 3" key="1">
    <citation type="submission" date="2023-10" db="EMBL/GenBank/DDBJ databases">
        <title>Virgibacillus soli CC-YMP-6 genome.</title>
        <authorList>
            <person name="Miliotis G."/>
            <person name="Sengupta P."/>
            <person name="Hameed A."/>
            <person name="Chuvochina M."/>
            <person name="Mcdonagh F."/>
            <person name="Simpson A.C."/>
            <person name="Singh N.K."/>
            <person name="Rekha P.D."/>
            <person name="Raman K."/>
            <person name="Hugenholtz P."/>
            <person name="Venkateswaran K."/>
        </authorList>
    </citation>
    <scope>NUCLEOTIDE SEQUENCE [LARGE SCALE GENOMIC DNA]</scope>
    <source>
        <strain evidence="2 3">CC-YMP-6</strain>
    </source>
</reference>
<dbReference type="InterPro" id="IPR010982">
    <property type="entry name" value="Lambda_DNA-bd_dom_sf"/>
</dbReference>
<name>A0ABU5CW77_9BACI</name>
<dbReference type="SUPFAM" id="SSF47413">
    <property type="entry name" value="lambda repressor-like DNA-binding domains"/>
    <property type="match status" value="1"/>
</dbReference>
<dbReference type="RefSeq" id="WP_320381593.1">
    <property type="nucleotide sequence ID" value="NZ_JAWDIQ010000004.1"/>
</dbReference>
<protein>
    <submittedName>
        <fullName evidence="2">Helix-turn-helix transcriptional regulator</fullName>
    </submittedName>
</protein>
<accession>A0ABU5CW77</accession>
<evidence type="ECO:0000313" key="3">
    <source>
        <dbReference type="Proteomes" id="UP001275315"/>
    </source>
</evidence>
<keyword evidence="3" id="KW-1185">Reference proteome</keyword>
<dbReference type="EMBL" id="JAWDIQ010000004">
    <property type="protein sequence ID" value="MDY0410632.1"/>
    <property type="molecule type" value="Genomic_DNA"/>
</dbReference>
<dbReference type="Proteomes" id="UP001275315">
    <property type="component" value="Unassembled WGS sequence"/>
</dbReference>
<evidence type="ECO:0000313" key="2">
    <source>
        <dbReference type="EMBL" id="MDY0410632.1"/>
    </source>
</evidence>
<organism evidence="2 3">
    <name type="scientific">Paracerasibacillus soli</name>
    <dbReference type="NCBI Taxonomy" id="480284"/>
    <lineage>
        <taxon>Bacteria</taxon>
        <taxon>Bacillati</taxon>
        <taxon>Bacillota</taxon>
        <taxon>Bacilli</taxon>
        <taxon>Bacillales</taxon>
        <taxon>Bacillaceae</taxon>
        <taxon>Paracerasibacillus</taxon>
    </lineage>
</organism>
<dbReference type="Pfam" id="PF13443">
    <property type="entry name" value="HTH_26"/>
    <property type="match status" value="1"/>
</dbReference>
<gene>
    <name evidence="2" type="ORF">RWD45_21435</name>
</gene>
<proteinExistence type="predicted"/>
<evidence type="ECO:0000259" key="1">
    <source>
        <dbReference type="Pfam" id="PF13443"/>
    </source>
</evidence>
<comment type="caution">
    <text evidence="2">The sequence shown here is derived from an EMBL/GenBank/DDBJ whole genome shotgun (WGS) entry which is preliminary data.</text>
</comment>